<evidence type="ECO:0000313" key="19">
    <source>
        <dbReference type="RefSeq" id="XP_034112946.1"/>
    </source>
</evidence>
<dbReference type="PANTHER" id="PTHR43416">
    <property type="entry name" value="DIHYDROLIPOYLLYSINE-RESIDUE SUCCINYLTRANSFERASE COMPONENT OF 2-OXOGLUTARATE DEHYDROGENASE COMPLEX, MITOCHONDRIAL-RELATED"/>
    <property type="match status" value="1"/>
</dbReference>
<dbReference type="GeneID" id="117573695"/>
<dbReference type="CDD" id="cd06849">
    <property type="entry name" value="lipoyl_domain"/>
    <property type="match status" value="1"/>
</dbReference>
<evidence type="ECO:0000256" key="2">
    <source>
        <dbReference type="ARBA" id="ARBA00004173"/>
    </source>
</evidence>
<dbReference type="InterPro" id="IPR011053">
    <property type="entry name" value="Single_hybrid_motif"/>
</dbReference>
<dbReference type="EC" id="2.3.1.61" evidence="5"/>
<feature type="compositionally biased region" description="Low complexity" evidence="16">
    <location>
        <begin position="181"/>
        <end position="202"/>
    </location>
</feature>
<evidence type="ECO:0000256" key="15">
    <source>
        <dbReference type="ARBA" id="ARBA00046046"/>
    </source>
</evidence>
<evidence type="ECO:0000256" key="4">
    <source>
        <dbReference type="ARBA" id="ARBA00007317"/>
    </source>
</evidence>
<evidence type="ECO:0000259" key="17">
    <source>
        <dbReference type="PROSITE" id="PS50968"/>
    </source>
</evidence>
<keyword evidence="18" id="KW-1185">Reference proteome</keyword>
<feature type="region of interest" description="Disordered" evidence="16">
    <location>
        <begin position="168"/>
        <end position="251"/>
    </location>
</feature>
<dbReference type="SUPFAM" id="SSF51230">
    <property type="entry name" value="Single hybrid motif"/>
    <property type="match status" value="1"/>
</dbReference>
<evidence type="ECO:0000256" key="14">
    <source>
        <dbReference type="ARBA" id="ARBA00032406"/>
    </source>
</evidence>
<evidence type="ECO:0000256" key="6">
    <source>
        <dbReference type="ARBA" id="ARBA00020294"/>
    </source>
</evidence>
<evidence type="ECO:0000256" key="9">
    <source>
        <dbReference type="ARBA" id="ARBA00022823"/>
    </source>
</evidence>
<proteinExistence type="inferred from homology"/>
<evidence type="ECO:0000256" key="11">
    <source>
        <dbReference type="ARBA" id="ARBA00023128"/>
    </source>
</evidence>
<evidence type="ECO:0000313" key="18">
    <source>
        <dbReference type="Proteomes" id="UP000515160"/>
    </source>
</evidence>
<dbReference type="InterPro" id="IPR050537">
    <property type="entry name" value="2-oxoacid_dehydrogenase"/>
</dbReference>
<evidence type="ECO:0000256" key="7">
    <source>
        <dbReference type="ARBA" id="ARBA00022532"/>
    </source>
</evidence>
<dbReference type="SUPFAM" id="SSF52777">
    <property type="entry name" value="CoA-dependent acyltransferases"/>
    <property type="match status" value="1"/>
</dbReference>
<dbReference type="PROSITE" id="PS00189">
    <property type="entry name" value="LIPOYL"/>
    <property type="match status" value="1"/>
</dbReference>
<feature type="compositionally biased region" description="Pro residues" evidence="16">
    <location>
        <begin position="203"/>
        <end position="228"/>
    </location>
</feature>
<evidence type="ECO:0000256" key="13">
    <source>
        <dbReference type="ARBA" id="ARBA00031331"/>
    </source>
</evidence>
<keyword evidence="8" id="KW-0808">Transferase</keyword>
<dbReference type="FunFam" id="3.30.559.10:FF:000006">
    <property type="entry name" value="Dihydrolipoyllysine-residue succinyltransferase component of 2-oxoglutarate dehydrogenase complex, mitochondrial"/>
    <property type="match status" value="1"/>
</dbReference>
<dbReference type="PANTHER" id="PTHR43416:SF5">
    <property type="entry name" value="DIHYDROLIPOYLLYSINE-RESIDUE SUCCINYLTRANSFERASE COMPONENT OF 2-OXOGLUTARATE DEHYDROGENASE COMPLEX, MITOCHONDRIAL"/>
    <property type="match status" value="1"/>
</dbReference>
<comment type="pathway">
    <text evidence="3">Amino-acid degradation; L-lysine degradation via saccharopine pathway; glutaryl-CoA from L-lysine: step 6/6.</text>
</comment>
<keyword evidence="11" id="KW-0496">Mitochondrion</keyword>
<organism evidence="18 19">
    <name type="scientific">Drosophila albomicans</name>
    <name type="common">Fruit fly</name>
    <dbReference type="NCBI Taxonomy" id="7291"/>
    <lineage>
        <taxon>Eukaryota</taxon>
        <taxon>Metazoa</taxon>
        <taxon>Ecdysozoa</taxon>
        <taxon>Arthropoda</taxon>
        <taxon>Hexapoda</taxon>
        <taxon>Insecta</taxon>
        <taxon>Pterygota</taxon>
        <taxon>Neoptera</taxon>
        <taxon>Endopterygota</taxon>
        <taxon>Diptera</taxon>
        <taxon>Brachycera</taxon>
        <taxon>Muscomorpha</taxon>
        <taxon>Ephydroidea</taxon>
        <taxon>Drosophilidae</taxon>
        <taxon>Drosophila</taxon>
    </lineage>
</organism>
<dbReference type="OrthoDB" id="5391403at2759"/>
<dbReference type="GO" id="GO:0045252">
    <property type="term" value="C:oxoglutarate dehydrogenase complex"/>
    <property type="evidence" value="ECO:0007669"/>
    <property type="project" value="InterPro"/>
</dbReference>
<keyword evidence="12" id="KW-0012">Acyltransferase</keyword>
<gene>
    <name evidence="19" type="primary">LOC117573695</name>
</gene>
<dbReference type="InterPro" id="IPR003016">
    <property type="entry name" value="2-oxoA_DH_lipoyl-BS"/>
</dbReference>
<accession>A0A6P8X9U3</accession>
<evidence type="ECO:0000256" key="3">
    <source>
        <dbReference type="ARBA" id="ARBA00005145"/>
    </source>
</evidence>
<comment type="similarity">
    <text evidence="4">Belongs to the 2-oxoacid dehydrogenase family.</text>
</comment>
<feature type="domain" description="Lipoyl-binding" evidence="17">
    <location>
        <begin position="84"/>
        <end position="158"/>
    </location>
</feature>
<dbReference type="Pfam" id="PF00364">
    <property type="entry name" value="Biotin_lipoyl"/>
    <property type="match status" value="1"/>
</dbReference>
<dbReference type="InterPro" id="IPR001078">
    <property type="entry name" value="2-oxoacid_DH_actylTfrase"/>
</dbReference>
<keyword evidence="9" id="KW-0450">Lipoyl</keyword>
<dbReference type="GO" id="GO:0006099">
    <property type="term" value="P:tricarboxylic acid cycle"/>
    <property type="evidence" value="ECO:0007669"/>
    <property type="project" value="UniProtKB-KW"/>
</dbReference>
<evidence type="ECO:0000256" key="12">
    <source>
        <dbReference type="ARBA" id="ARBA00023315"/>
    </source>
</evidence>
<comment type="function">
    <text evidence="15">Dihydrolipoamide succinyltransferase (E2) component of the 2-oxoglutarate dehydrogenase complex. The 2-oxoglutarate dehydrogenase complex catalyzes the overall conversion of 2-oxoglutarate to succinyl-CoA and CO(2). The 2-oxoglutarate dehydrogenase complex is mainly active in the mitochondrion. A fraction of the 2-oxoglutarate dehydrogenase complex also localizes in the nucleus and is required for lysine succinylation of histones: associates with KAT2A on chromatin and provides succinyl-CoA to histone succinyltransferase KAT2A.</text>
</comment>
<evidence type="ECO:0000256" key="5">
    <source>
        <dbReference type="ARBA" id="ARBA00012945"/>
    </source>
</evidence>
<keyword evidence="7" id="KW-0816">Tricarboxylic acid cycle</keyword>
<comment type="subcellular location">
    <subcellularLocation>
        <location evidence="2">Mitochondrion</location>
    </subcellularLocation>
</comment>
<dbReference type="Gene3D" id="3.30.559.10">
    <property type="entry name" value="Chloramphenicol acetyltransferase-like domain"/>
    <property type="match status" value="1"/>
</dbReference>
<dbReference type="RefSeq" id="XP_034112946.1">
    <property type="nucleotide sequence ID" value="XM_034257055.2"/>
</dbReference>
<dbReference type="GO" id="GO:0005739">
    <property type="term" value="C:mitochondrion"/>
    <property type="evidence" value="ECO:0007669"/>
    <property type="project" value="UniProtKB-SubCell"/>
</dbReference>
<sequence>MTGIISILSRQLPRSVQTVGLKAVRNHELQLSARQYSQLAIVAAAQQQQQQLLHRVAPATQRCQDAMRALGWQSFHTTSNLCSAQVVKVPPFADSITEGDIKFTCKVGDSFGADEAVMEIETDKTTMPVPAPFAGSVTEILVKDGDTVKPGQELFKMTPGAAPAKAAAAPAAAPAPPKPAAAPAAAAPKPAAAPAAAPAARAAPPPPPPPAARPPPAAPRAAAPPPAAVRPAVAQVKLPPVDGSRQILGTRSEQRVKMNRMRQKIAARLKDAQNTAAMLTTFNEIDMSYAMDFRKQNLDAFVKKYGIKLGFMSIFGKASAYALQDQPVVNAVIDGQDIVYRDYVDISVAVATPRGLVVPVIRNVESMNYADIEIALAGLADKAKRDAITVEDMDGGTFTISNGGVFGSLMGTPIINPPQSAILGMHGIFERPIAVKGEVKIRPMMYIALTYDHRIIDGREAVLFLRKVKAAVENPAIIVAGL</sequence>
<reference evidence="19" key="1">
    <citation type="submission" date="2025-08" db="UniProtKB">
        <authorList>
            <consortium name="RefSeq"/>
        </authorList>
    </citation>
    <scope>IDENTIFICATION</scope>
    <source>
        <strain evidence="19">15112-1751.03</strain>
        <tissue evidence="19">Whole Adult</tissue>
    </source>
</reference>
<dbReference type="Pfam" id="PF00198">
    <property type="entry name" value="2-oxoacid_dh"/>
    <property type="match status" value="1"/>
</dbReference>
<evidence type="ECO:0000256" key="1">
    <source>
        <dbReference type="ARBA" id="ARBA00001938"/>
    </source>
</evidence>
<dbReference type="Gene3D" id="2.40.50.100">
    <property type="match status" value="1"/>
</dbReference>
<evidence type="ECO:0000256" key="8">
    <source>
        <dbReference type="ARBA" id="ARBA00022679"/>
    </source>
</evidence>
<dbReference type="InterPro" id="IPR006255">
    <property type="entry name" value="SucB"/>
</dbReference>
<dbReference type="UniPathway" id="UPA00868">
    <property type="reaction ID" value="UER00840"/>
</dbReference>
<protein>
    <recommendedName>
        <fullName evidence="6">Dihydrolipoyllysine-residue succinyltransferase component of 2-oxoglutarate dehydrogenase complex, mitochondrial</fullName>
        <ecNumber evidence="5">2.3.1.61</ecNumber>
    </recommendedName>
    <alternativeName>
        <fullName evidence="14">2-oxoglutarate dehydrogenase complex component E2</fullName>
    </alternativeName>
    <alternativeName>
        <fullName evidence="13">E2K</fullName>
    </alternativeName>
</protein>
<dbReference type="NCBIfam" id="TIGR01347">
    <property type="entry name" value="sucB"/>
    <property type="match status" value="1"/>
</dbReference>
<dbReference type="GO" id="GO:0033512">
    <property type="term" value="P:L-lysine catabolic process to acetyl-CoA via saccharopine"/>
    <property type="evidence" value="ECO:0007669"/>
    <property type="project" value="UniProtKB-UniPathway"/>
</dbReference>
<evidence type="ECO:0000256" key="16">
    <source>
        <dbReference type="SAM" id="MobiDB-lite"/>
    </source>
</evidence>
<name>A0A6P8X9U3_DROAB</name>
<dbReference type="PROSITE" id="PS50968">
    <property type="entry name" value="BIOTINYL_LIPOYL"/>
    <property type="match status" value="1"/>
</dbReference>
<dbReference type="AlphaFoldDB" id="A0A6P8X9U3"/>
<dbReference type="InterPro" id="IPR023213">
    <property type="entry name" value="CAT-like_dom_sf"/>
</dbReference>
<dbReference type="InterPro" id="IPR000089">
    <property type="entry name" value="Biotin_lipoyl"/>
</dbReference>
<dbReference type="GO" id="GO:0004149">
    <property type="term" value="F:dihydrolipoyllysine-residue succinyltransferase activity"/>
    <property type="evidence" value="ECO:0007669"/>
    <property type="project" value="UniProtKB-EC"/>
</dbReference>
<keyword evidence="10" id="KW-0809">Transit peptide</keyword>
<dbReference type="Proteomes" id="UP000515160">
    <property type="component" value="Chromosome 2R"/>
</dbReference>
<evidence type="ECO:0000256" key="10">
    <source>
        <dbReference type="ARBA" id="ARBA00022946"/>
    </source>
</evidence>
<comment type="cofactor">
    <cofactor evidence="1">
        <name>(R)-lipoate</name>
        <dbReference type="ChEBI" id="CHEBI:83088"/>
    </cofactor>
</comment>